<gene>
    <name evidence="1" type="primary">MSMB</name>
    <name evidence="1" type="ORF">CM83_14655</name>
</gene>
<protein>
    <submittedName>
        <fullName evidence="1">Beta-microseminoprotein</fullName>
    </submittedName>
</protein>
<sequence length="103" mass="11682">YCRCSVSPGQAEEAKLLQGKATPSKRSHRAERCFRFGQPTIKQSLNRNSTLKHRMNHFKIYVTSKINGKLNFEGGFLSLKKGFEEKIGRRERPLVAAAMLSGR</sequence>
<dbReference type="EMBL" id="GBHO01013798">
    <property type="protein sequence ID" value="JAG29806.1"/>
    <property type="molecule type" value="Transcribed_RNA"/>
</dbReference>
<feature type="non-terminal residue" evidence="1">
    <location>
        <position position="1"/>
    </location>
</feature>
<accession>A0A0A9YDT7</accession>
<organism evidence="1">
    <name type="scientific">Lygus hesperus</name>
    <name type="common">Western plant bug</name>
    <dbReference type="NCBI Taxonomy" id="30085"/>
    <lineage>
        <taxon>Eukaryota</taxon>
        <taxon>Metazoa</taxon>
        <taxon>Ecdysozoa</taxon>
        <taxon>Arthropoda</taxon>
        <taxon>Hexapoda</taxon>
        <taxon>Insecta</taxon>
        <taxon>Pterygota</taxon>
        <taxon>Neoptera</taxon>
        <taxon>Paraneoptera</taxon>
        <taxon>Hemiptera</taxon>
        <taxon>Heteroptera</taxon>
        <taxon>Panheteroptera</taxon>
        <taxon>Cimicomorpha</taxon>
        <taxon>Miridae</taxon>
        <taxon>Mirini</taxon>
        <taxon>Lygus</taxon>
    </lineage>
</organism>
<evidence type="ECO:0000313" key="1">
    <source>
        <dbReference type="EMBL" id="JAG29806.1"/>
    </source>
</evidence>
<dbReference type="AlphaFoldDB" id="A0A0A9YDT7"/>
<name>A0A0A9YDT7_LYGHE</name>
<feature type="non-terminal residue" evidence="1">
    <location>
        <position position="103"/>
    </location>
</feature>
<reference evidence="1" key="2">
    <citation type="submission" date="2014-07" db="EMBL/GenBank/DDBJ databases">
        <authorList>
            <person name="Hull J."/>
        </authorList>
    </citation>
    <scope>NUCLEOTIDE SEQUENCE</scope>
</reference>
<proteinExistence type="predicted"/>
<reference evidence="1" key="1">
    <citation type="journal article" date="2014" name="PLoS ONE">
        <title>Transcriptome-Based Identification of ABC Transporters in the Western Tarnished Plant Bug Lygus hesperus.</title>
        <authorList>
            <person name="Hull J.J."/>
            <person name="Chaney K."/>
            <person name="Geib S.M."/>
            <person name="Fabrick J.A."/>
            <person name="Brent C.S."/>
            <person name="Walsh D."/>
            <person name="Lavine L.C."/>
        </authorList>
    </citation>
    <scope>NUCLEOTIDE SEQUENCE</scope>
</reference>